<comment type="caution">
    <text evidence="4">The sequence shown here is derived from an EMBL/GenBank/DDBJ whole genome shotgun (WGS) entry which is preliminary data.</text>
</comment>
<proteinExistence type="predicted"/>
<evidence type="ECO:0000313" key="4">
    <source>
        <dbReference type="EMBL" id="NYB75375.1"/>
    </source>
</evidence>
<dbReference type="InterPro" id="IPR005025">
    <property type="entry name" value="FMN_Rdtase-like_dom"/>
</dbReference>
<protein>
    <submittedName>
        <fullName evidence="4">Flavodoxin family protein</fullName>
    </submittedName>
</protein>
<dbReference type="AlphaFoldDB" id="A0A974BL65"/>
<gene>
    <name evidence="4" type="ORF">HZF24_14600</name>
</gene>
<reference evidence="4" key="1">
    <citation type="submission" date="2020-07" db="EMBL/GenBank/DDBJ databases">
        <title>Genomic analysis of a strain of Sedimentibacter Hydroxybenzoicus DSM7310.</title>
        <authorList>
            <person name="Ma S."/>
        </authorList>
    </citation>
    <scope>NUCLEOTIDE SEQUENCE</scope>
    <source>
        <strain evidence="4">DSM 7310</strain>
    </source>
</reference>
<organism evidence="4 5">
    <name type="scientific">Sedimentibacter hydroxybenzoicus DSM 7310</name>
    <dbReference type="NCBI Taxonomy" id="1123245"/>
    <lineage>
        <taxon>Bacteria</taxon>
        <taxon>Bacillati</taxon>
        <taxon>Bacillota</taxon>
        <taxon>Tissierellia</taxon>
        <taxon>Sedimentibacter</taxon>
    </lineage>
</organism>
<dbReference type="PANTHER" id="PTHR43278">
    <property type="entry name" value="NAD(P)H-DEPENDENT FMN-CONTAINING OXIDOREDUCTASE YWQN-RELATED"/>
    <property type="match status" value="1"/>
</dbReference>
<dbReference type="PANTHER" id="PTHR43278:SF2">
    <property type="entry name" value="IRON-SULFUR FLAVOPROTEIN"/>
    <property type="match status" value="1"/>
</dbReference>
<evidence type="ECO:0000313" key="5">
    <source>
        <dbReference type="Proteomes" id="UP000611629"/>
    </source>
</evidence>
<sequence>MKILVLTGSPHKNGTTSFLADEFCEGAEQSGHEVIRIDTAKLKINPCLGCNHCRRNEGKCIHEYDDMIEIILHLLTADAVVLVSPLYYFGLTAQLKTVIDRFYSVNSLLRESPKKLYLISAGADKDEWAMDGVRAHYETLCKYLNWKEGGTLLAYGLATREDAENSEYKVWANRLGMGVS</sequence>
<dbReference type="Proteomes" id="UP000611629">
    <property type="component" value="Unassembled WGS sequence"/>
</dbReference>
<evidence type="ECO:0000256" key="1">
    <source>
        <dbReference type="ARBA" id="ARBA00022630"/>
    </source>
</evidence>
<dbReference type="Gene3D" id="3.40.50.360">
    <property type="match status" value="1"/>
</dbReference>
<feature type="domain" description="NADPH-dependent FMN reductase-like" evidence="3">
    <location>
        <begin position="1"/>
        <end position="110"/>
    </location>
</feature>
<dbReference type="GO" id="GO:0016491">
    <property type="term" value="F:oxidoreductase activity"/>
    <property type="evidence" value="ECO:0007669"/>
    <property type="project" value="InterPro"/>
</dbReference>
<dbReference type="SUPFAM" id="SSF52218">
    <property type="entry name" value="Flavoproteins"/>
    <property type="match status" value="1"/>
</dbReference>
<dbReference type="InterPro" id="IPR051796">
    <property type="entry name" value="ISF_SsuE-like"/>
</dbReference>
<keyword evidence="1" id="KW-0285">Flavoprotein</keyword>
<dbReference type="InterPro" id="IPR029039">
    <property type="entry name" value="Flavoprotein-like_sf"/>
</dbReference>
<dbReference type="EMBL" id="JACBNQ010000020">
    <property type="protein sequence ID" value="NYB75375.1"/>
    <property type="molecule type" value="Genomic_DNA"/>
</dbReference>
<keyword evidence="2" id="KW-0288">FMN</keyword>
<evidence type="ECO:0000259" key="3">
    <source>
        <dbReference type="Pfam" id="PF03358"/>
    </source>
</evidence>
<name>A0A974BL65_SEDHY</name>
<evidence type="ECO:0000256" key="2">
    <source>
        <dbReference type="ARBA" id="ARBA00022643"/>
    </source>
</evidence>
<keyword evidence="5" id="KW-1185">Reference proteome</keyword>
<accession>A0A974BL65</accession>
<dbReference type="Pfam" id="PF03358">
    <property type="entry name" value="FMN_red"/>
    <property type="match status" value="1"/>
</dbReference>
<dbReference type="RefSeq" id="WP_179239078.1">
    <property type="nucleotide sequence ID" value="NZ_JACBNQ010000020.1"/>
</dbReference>